<sequence>MEAGPFGDFILVNCYSHFSLSEKRSVGPCHSSKDLQRNCPLCFESTRSPSNVNLFLSRDIVGVRILSFGVYLKRLSIVFVTTPQTSAVGKISNNWVFCHTETWDDQLAARNCTYCGDSCGRPPNFIRWENTGRWIYRFDLGHLDSAVLWKGF</sequence>
<proteinExistence type="predicted"/>
<gene>
    <name evidence="1" type="ORF">TSAR_011275</name>
</gene>
<name>A0A232EJX1_9HYME</name>
<comment type="caution">
    <text evidence="1">The sequence shown here is derived from an EMBL/GenBank/DDBJ whole genome shotgun (WGS) entry which is preliminary data.</text>
</comment>
<dbReference type="AlphaFoldDB" id="A0A232EJX1"/>
<dbReference type="Proteomes" id="UP000215335">
    <property type="component" value="Unassembled WGS sequence"/>
</dbReference>
<evidence type="ECO:0000313" key="1">
    <source>
        <dbReference type="EMBL" id="OXU18659.1"/>
    </source>
</evidence>
<dbReference type="EMBL" id="NNAY01003914">
    <property type="protein sequence ID" value="OXU18659.1"/>
    <property type="molecule type" value="Genomic_DNA"/>
</dbReference>
<protein>
    <submittedName>
        <fullName evidence="1">Uncharacterized protein</fullName>
    </submittedName>
</protein>
<reference evidence="1 2" key="1">
    <citation type="journal article" date="2017" name="Curr. Biol.">
        <title>The Evolution of Venom by Co-option of Single-Copy Genes.</title>
        <authorList>
            <person name="Martinson E.O."/>
            <person name="Mrinalini"/>
            <person name="Kelkar Y.D."/>
            <person name="Chang C.H."/>
            <person name="Werren J.H."/>
        </authorList>
    </citation>
    <scope>NUCLEOTIDE SEQUENCE [LARGE SCALE GENOMIC DNA]</scope>
    <source>
        <strain evidence="1 2">Alberta</strain>
        <tissue evidence="1">Whole body</tissue>
    </source>
</reference>
<keyword evidence="2" id="KW-1185">Reference proteome</keyword>
<evidence type="ECO:0000313" key="2">
    <source>
        <dbReference type="Proteomes" id="UP000215335"/>
    </source>
</evidence>
<organism evidence="1 2">
    <name type="scientific">Trichomalopsis sarcophagae</name>
    <dbReference type="NCBI Taxonomy" id="543379"/>
    <lineage>
        <taxon>Eukaryota</taxon>
        <taxon>Metazoa</taxon>
        <taxon>Ecdysozoa</taxon>
        <taxon>Arthropoda</taxon>
        <taxon>Hexapoda</taxon>
        <taxon>Insecta</taxon>
        <taxon>Pterygota</taxon>
        <taxon>Neoptera</taxon>
        <taxon>Endopterygota</taxon>
        <taxon>Hymenoptera</taxon>
        <taxon>Apocrita</taxon>
        <taxon>Proctotrupomorpha</taxon>
        <taxon>Chalcidoidea</taxon>
        <taxon>Pteromalidae</taxon>
        <taxon>Pteromalinae</taxon>
        <taxon>Trichomalopsis</taxon>
    </lineage>
</organism>
<accession>A0A232EJX1</accession>